<organism evidence="1 2">
    <name type="scientific">Armillaria ostoyae</name>
    <name type="common">Armillaria root rot fungus</name>
    <dbReference type="NCBI Taxonomy" id="47428"/>
    <lineage>
        <taxon>Eukaryota</taxon>
        <taxon>Fungi</taxon>
        <taxon>Dikarya</taxon>
        <taxon>Basidiomycota</taxon>
        <taxon>Agaricomycotina</taxon>
        <taxon>Agaricomycetes</taxon>
        <taxon>Agaricomycetidae</taxon>
        <taxon>Agaricales</taxon>
        <taxon>Marasmiineae</taxon>
        <taxon>Physalacriaceae</taxon>
        <taxon>Armillaria</taxon>
    </lineage>
</organism>
<dbReference type="EMBL" id="FUEG01000002">
    <property type="protein sequence ID" value="SJK99500.1"/>
    <property type="molecule type" value="Genomic_DNA"/>
</dbReference>
<dbReference type="Proteomes" id="UP000219338">
    <property type="component" value="Unassembled WGS sequence"/>
</dbReference>
<accession>A0A284QSP9</accession>
<name>A0A284QSP9_ARMOS</name>
<dbReference type="AlphaFoldDB" id="A0A284QSP9"/>
<dbReference type="OrthoDB" id="3041343at2759"/>
<sequence length="173" mass="19615">MDDDLQVMQFDYNLQDTMDDGLQIMQSCNHNLEDTKNMDAINCRYMLDCAEAELAVAARLKKRTTSQGDASHAASRGDASRAFRNHLRRYIDDEDRFNALRQVVGANISDDLLRHLTSLDPNGISVSLRDSGNAVAHCHGKAEEEFKAPIERQPEELQPYMEELRVVGLQFRS</sequence>
<protein>
    <submittedName>
        <fullName evidence="1">Uncharacterized protein</fullName>
    </submittedName>
</protein>
<gene>
    <name evidence="1" type="ORF">ARMOST_02802</name>
</gene>
<evidence type="ECO:0000313" key="1">
    <source>
        <dbReference type="EMBL" id="SJK99500.1"/>
    </source>
</evidence>
<proteinExistence type="predicted"/>
<keyword evidence="2" id="KW-1185">Reference proteome</keyword>
<evidence type="ECO:0000313" key="2">
    <source>
        <dbReference type="Proteomes" id="UP000219338"/>
    </source>
</evidence>
<reference evidence="2" key="1">
    <citation type="journal article" date="2017" name="Nat. Ecol. Evol.">
        <title>Genome expansion and lineage-specific genetic innovations in the forest pathogenic fungi Armillaria.</title>
        <authorList>
            <person name="Sipos G."/>
            <person name="Prasanna A.N."/>
            <person name="Walter M.C."/>
            <person name="O'Connor E."/>
            <person name="Balint B."/>
            <person name="Krizsan K."/>
            <person name="Kiss B."/>
            <person name="Hess J."/>
            <person name="Varga T."/>
            <person name="Slot J."/>
            <person name="Riley R."/>
            <person name="Boka B."/>
            <person name="Rigling D."/>
            <person name="Barry K."/>
            <person name="Lee J."/>
            <person name="Mihaltcheva S."/>
            <person name="LaButti K."/>
            <person name="Lipzen A."/>
            <person name="Waldron R."/>
            <person name="Moloney N.M."/>
            <person name="Sperisen C."/>
            <person name="Kredics L."/>
            <person name="Vagvoelgyi C."/>
            <person name="Patrignani A."/>
            <person name="Fitzpatrick D."/>
            <person name="Nagy I."/>
            <person name="Doyle S."/>
            <person name="Anderson J.B."/>
            <person name="Grigoriev I.V."/>
            <person name="Gueldener U."/>
            <person name="Muensterkoetter M."/>
            <person name="Nagy L.G."/>
        </authorList>
    </citation>
    <scope>NUCLEOTIDE SEQUENCE [LARGE SCALE GENOMIC DNA]</scope>
    <source>
        <strain evidence="2">C18/9</strain>
    </source>
</reference>
<dbReference type="OMA" id="AINCRYM"/>